<dbReference type="STRING" id="105696.A0A1Y2M5Q4"/>
<evidence type="ECO:0000256" key="2">
    <source>
        <dbReference type="ARBA" id="ARBA00022989"/>
    </source>
</evidence>
<evidence type="ECO:0000256" key="4">
    <source>
        <dbReference type="SAM" id="MobiDB-lite"/>
    </source>
</evidence>
<name>A0A1Y2M5Q4_EPING</name>
<feature type="compositionally biased region" description="Low complexity" evidence="4">
    <location>
        <begin position="1"/>
        <end position="21"/>
    </location>
</feature>
<evidence type="ECO:0000256" key="5">
    <source>
        <dbReference type="SAM" id="Phobius"/>
    </source>
</evidence>
<dbReference type="PANTHER" id="PTHR28263:SF1">
    <property type="entry name" value="GOLGI TO ER TRAFFIC PROTEIN 2"/>
    <property type="match status" value="1"/>
</dbReference>
<proteinExistence type="predicted"/>
<keyword evidence="3 5" id="KW-0472">Membrane</keyword>
<keyword evidence="2 5" id="KW-1133">Transmembrane helix</keyword>
<dbReference type="PANTHER" id="PTHR28263">
    <property type="entry name" value="GOLGI TO ER TRAFFIC PROTEIN 2"/>
    <property type="match status" value="1"/>
</dbReference>
<gene>
    <name evidence="6" type="ORF">B5807_04736</name>
</gene>
<protein>
    <recommendedName>
        <fullName evidence="8">GET complex subunit GET2</fullName>
    </recommendedName>
</protein>
<accession>A0A1Y2M5Q4</accession>
<dbReference type="Proteomes" id="UP000193240">
    <property type="component" value="Unassembled WGS sequence"/>
</dbReference>
<dbReference type="InParanoid" id="A0A1Y2M5Q4"/>
<feature type="compositionally biased region" description="Polar residues" evidence="4">
    <location>
        <begin position="64"/>
        <end position="76"/>
    </location>
</feature>
<feature type="region of interest" description="Disordered" evidence="4">
    <location>
        <begin position="106"/>
        <end position="127"/>
    </location>
</feature>
<reference evidence="6 7" key="1">
    <citation type="journal article" date="2017" name="Genome Announc.">
        <title>Genome sequence of the saprophytic ascomycete Epicoccum nigrum ICMP 19927 strain isolated from New Zealand.</title>
        <authorList>
            <person name="Fokin M."/>
            <person name="Fleetwood D."/>
            <person name="Weir B.S."/>
            <person name="Villas-Boas S.G."/>
        </authorList>
    </citation>
    <scope>NUCLEOTIDE SEQUENCE [LARGE SCALE GENOMIC DNA]</scope>
    <source>
        <strain evidence="6 7">ICMP 19927</strain>
    </source>
</reference>
<dbReference type="EMBL" id="KZ107842">
    <property type="protein sequence ID" value="OSS50538.1"/>
    <property type="molecule type" value="Genomic_DNA"/>
</dbReference>
<evidence type="ECO:0000256" key="3">
    <source>
        <dbReference type="ARBA" id="ARBA00023136"/>
    </source>
</evidence>
<evidence type="ECO:0008006" key="8">
    <source>
        <dbReference type="Google" id="ProtNLM"/>
    </source>
</evidence>
<dbReference type="OMA" id="MRYGQIF"/>
<feature type="compositionally biased region" description="Polar residues" evidence="4">
    <location>
        <begin position="110"/>
        <end position="126"/>
    </location>
</feature>
<keyword evidence="1 5" id="KW-0812">Transmembrane</keyword>
<sequence>MADASAASPGPAAAETPAQQKARLRRERLAAKSGGPASRLQKISALQGGPPKTLSEIEKDLPTVQPSASRAESGTATPDPDEIDISQLSQHHYTPASQARVSSPFAFDGNATSAIPQFPQPQGDQSQDPMMAMLQQMMGAGAGGMPGAQGQPGPPGDLPPGLANMFSAMGGAGVTPEPSPEQSSAWIWRLVHSVFSLGLALYIVLQTPYTGSKLSRDTALTTFDEDWSVENTHAQSFAHFFYLFATFEVIMQSSRYFIEQGQLQGKGILSTVAGFLPPPYSGYVRTLGRYGVIYTTLVSDAMVIVFVLGATVWWRGAGAA</sequence>
<dbReference type="InterPro" id="IPR028143">
    <property type="entry name" value="Get2/sif1"/>
</dbReference>
<feature type="region of interest" description="Disordered" evidence="4">
    <location>
        <begin position="1"/>
        <end position="84"/>
    </location>
</feature>
<evidence type="ECO:0000313" key="6">
    <source>
        <dbReference type="EMBL" id="OSS50538.1"/>
    </source>
</evidence>
<organism evidence="6 7">
    <name type="scientific">Epicoccum nigrum</name>
    <name type="common">Soil fungus</name>
    <name type="synonym">Epicoccum purpurascens</name>
    <dbReference type="NCBI Taxonomy" id="105696"/>
    <lineage>
        <taxon>Eukaryota</taxon>
        <taxon>Fungi</taxon>
        <taxon>Dikarya</taxon>
        <taxon>Ascomycota</taxon>
        <taxon>Pezizomycotina</taxon>
        <taxon>Dothideomycetes</taxon>
        <taxon>Pleosporomycetidae</taxon>
        <taxon>Pleosporales</taxon>
        <taxon>Pleosporineae</taxon>
        <taxon>Didymellaceae</taxon>
        <taxon>Epicoccum</taxon>
    </lineage>
</organism>
<keyword evidence="7" id="KW-1185">Reference proteome</keyword>
<dbReference type="GO" id="GO:0006890">
    <property type="term" value="P:retrograde vesicle-mediated transport, Golgi to endoplasmic reticulum"/>
    <property type="evidence" value="ECO:0007669"/>
    <property type="project" value="TreeGrafter"/>
</dbReference>
<evidence type="ECO:0000256" key="1">
    <source>
        <dbReference type="ARBA" id="ARBA00022692"/>
    </source>
</evidence>
<dbReference type="AlphaFoldDB" id="A0A1Y2M5Q4"/>
<feature type="transmembrane region" description="Helical" evidence="5">
    <location>
        <begin position="292"/>
        <end position="314"/>
    </location>
</feature>
<evidence type="ECO:0000313" key="7">
    <source>
        <dbReference type="Proteomes" id="UP000193240"/>
    </source>
</evidence>
<dbReference type="Pfam" id="PF08690">
    <property type="entry name" value="GET2"/>
    <property type="match status" value="1"/>
</dbReference>